<feature type="transmembrane region" description="Helical" evidence="1">
    <location>
        <begin position="20"/>
        <end position="47"/>
    </location>
</feature>
<gene>
    <name evidence="2" type="ORF">CYMTET_9797</name>
</gene>
<keyword evidence="1" id="KW-1133">Transmembrane helix</keyword>
<keyword evidence="3" id="KW-1185">Reference proteome</keyword>
<sequence>MSQLYDDKYEKADVNSFKVLFYAVCGIASVTAGIALDMQHLYVFVFASLRQAAAYRLGFPHVVAVTARSVFGAGHTTRGYDAGLEGFQRG</sequence>
<organism evidence="2 3">
    <name type="scientific">Cymbomonas tetramitiformis</name>
    <dbReference type="NCBI Taxonomy" id="36881"/>
    <lineage>
        <taxon>Eukaryota</taxon>
        <taxon>Viridiplantae</taxon>
        <taxon>Chlorophyta</taxon>
        <taxon>Pyramimonadophyceae</taxon>
        <taxon>Pyramimonadales</taxon>
        <taxon>Pyramimonadaceae</taxon>
        <taxon>Cymbomonas</taxon>
    </lineage>
</organism>
<comment type="caution">
    <text evidence="2">The sequence shown here is derived from an EMBL/GenBank/DDBJ whole genome shotgun (WGS) entry which is preliminary data.</text>
</comment>
<name>A0AAE0GQJ9_9CHLO</name>
<dbReference type="Proteomes" id="UP001190700">
    <property type="component" value="Unassembled WGS sequence"/>
</dbReference>
<evidence type="ECO:0000313" key="2">
    <source>
        <dbReference type="EMBL" id="KAK3282472.1"/>
    </source>
</evidence>
<evidence type="ECO:0000313" key="3">
    <source>
        <dbReference type="Proteomes" id="UP001190700"/>
    </source>
</evidence>
<reference evidence="2 3" key="1">
    <citation type="journal article" date="2015" name="Genome Biol. Evol.">
        <title>Comparative Genomics of a Bacterivorous Green Alga Reveals Evolutionary Causalities and Consequences of Phago-Mixotrophic Mode of Nutrition.</title>
        <authorList>
            <person name="Burns J.A."/>
            <person name="Paasch A."/>
            <person name="Narechania A."/>
            <person name="Kim E."/>
        </authorList>
    </citation>
    <scope>NUCLEOTIDE SEQUENCE [LARGE SCALE GENOMIC DNA]</scope>
    <source>
        <strain evidence="2 3">PLY_AMNH</strain>
    </source>
</reference>
<accession>A0AAE0GQJ9</accession>
<protein>
    <submittedName>
        <fullName evidence="2">Uncharacterized protein</fullName>
    </submittedName>
</protein>
<proteinExistence type="predicted"/>
<keyword evidence="1" id="KW-0812">Transmembrane</keyword>
<dbReference type="EMBL" id="LGRX02003291">
    <property type="protein sequence ID" value="KAK3282472.1"/>
    <property type="molecule type" value="Genomic_DNA"/>
</dbReference>
<dbReference type="AlphaFoldDB" id="A0AAE0GQJ9"/>
<keyword evidence="1" id="KW-0472">Membrane</keyword>
<evidence type="ECO:0000256" key="1">
    <source>
        <dbReference type="SAM" id="Phobius"/>
    </source>
</evidence>